<evidence type="ECO:0008006" key="3">
    <source>
        <dbReference type="Google" id="ProtNLM"/>
    </source>
</evidence>
<gene>
    <name evidence="1" type="ORF">FC60_GL001387</name>
</gene>
<proteinExistence type="predicted"/>
<comment type="caution">
    <text evidence="1">The sequence shown here is derived from an EMBL/GenBank/DDBJ whole genome shotgun (WGS) entry which is preliminary data.</text>
</comment>
<dbReference type="RefSeq" id="WP_056936870.1">
    <property type="nucleotide sequence ID" value="NZ_AZFN01000005.1"/>
</dbReference>
<keyword evidence="2" id="KW-1185">Reference proteome</keyword>
<dbReference type="SUPFAM" id="SSF158745">
    <property type="entry name" value="LanC-like"/>
    <property type="match status" value="1"/>
</dbReference>
<dbReference type="GO" id="GO:0031179">
    <property type="term" value="P:peptide modification"/>
    <property type="evidence" value="ECO:0007669"/>
    <property type="project" value="InterPro"/>
</dbReference>
<sequence length="431" mass="48440">MDYLATVLGVEKYLAAHQVDRDEGTVWDISESFHGDWNYYDEISLYAGSAGIIKFYLGLYTSLQDPHYLQIADQGGKYLVYRWQNQRALKKAFSPYAITTGYSGIAFILDELFEFTNQAIYRNTVQEILQSIIDDQTDQGAWSGQIGVVADGGTALLLAKLGPKYQLSGFQAALAKFGDYVLKQQQHDQFGQYYVGLDLKFVGGPLGKFNTGFPLGPSGVAFVLLKIWEITGQEKYRLGTQGIDDFYRKNSLDQTKIVLPHYLPDDEHICYVGYCGGPTGVARYFYQEWQLEHDQRHLELLKASIAGLDYLKAPEERSAGYWELDNYCCSSAGLLQMYIGAYLATKDDNYLEKAKVTAKIIINRASETNGQVKWVQSFERKNPAIKTAALGYYDGAAGIAASLLQLHQLLNHPDTLHIYRMLDDPFPAEVS</sequence>
<dbReference type="EMBL" id="AZFN01000005">
    <property type="protein sequence ID" value="KRM03091.1"/>
    <property type="molecule type" value="Genomic_DNA"/>
</dbReference>
<protein>
    <recommendedName>
        <fullName evidence="3">Lanthionine synthetase C-like protein</fullName>
    </recommendedName>
</protein>
<accession>A0A0R1VJB8</accession>
<evidence type="ECO:0000313" key="2">
    <source>
        <dbReference type="Proteomes" id="UP000051739"/>
    </source>
</evidence>
<dbReference type="InterPro" id="IPR007822">
    <property type="entry name" value="LANC-like"/>
</dbReference>
<dbReference type="SMART" id="SM01260">
    <property type="entry name" value="LANC_like"/>
    <property type="match status" value="1"/>
</dbReference>
<dbReference type="PATRIC" id="fig|1423749.3.peg.1431"/>
<name>A0A0R1VJB8_9LACO</name>
<dbReference type="Gene3D" id="1.50.10.20">
    <property type="match status" value="1"/>
</dbReference>
<organism evidence="1 2">
    <name type="scientific">Limosilactobacillus gastricus DSM 16045</name>
    <dbReference type="NCBI Taxonomy" id="1423749"/>
    <lineage>
        <taxon>Bacteria</taxon>
        <taxon>Bacillati</taxon>
        <taxon>Bacillota</taxon>
        <taxon>Bacilli</taxon>
        <taxon>Lactobacillales</taxon>
        <taxon>Lactobacillaceae</taxon>
        <taxon>Limosilactobacillus</taxon>
    </lineage>
</organism>
<dbReference type="Proteomes" id="UP000051739">
    <property type="component" value="Unassembled WGS sequence"/>
</dbReference>
<dbReference type="AlphaFoldDB" id="A0A0R1VJB8"/>
<dbReference type="Pfam" id="PF05147">
    <property type="entry name" value="LANC_like"/>
    <property type="match status" value="1"/>
</dbReference>
<dbReference type="CDD" id="cd04434">
    <property type="entry name" value="LanC_like"/>
    <property type="match status" value="1"/>
</dbReference>
<evidence type="ECO:0000313" key="1">
    <source>
        <dbReference type="EMBL" id="KRM03091.1"/>
    </source>
</evidence>
<reference evidence="1 2" key="1">
    <citation type="journal article" date="2015" name="Genome Announc.">
        <title>Expanding the biotechnology potential of lactobacilli through comparative genomics of 213 strains and associated genera.</title>
        <authorList>
            <person name="Sun Z."/>
            <person name="Harris H.M."/>
            <person name="McCann A."/>
            <person name="Guo C."/>
            <person name="Argimon S."/>
            <person name="Zhang W."/>
            <person name="Yang X."/>
            <person name="Jeffery I.B."/>
            <person name="Cooney J.C."/>
            <person name="Kagawa T.F."/>
            <person name="Liu W."/>
            <person name="Song Y."/>
            <person name="Salvetti E."/>
            <person name="Wrobel A."/>
            <person name="Rasinkangas P."/>
            <person name="Parkhill J."/>
            <person name="Rea M.C."/>
            <person name="O'Sullivan O."/>
            <person name="Ritari J."/>
            <person name="Douillard F.P."/>
            <person name="Paul Ross R."/>
            <person name="Yang R."/>
            <person name="Briner A.E."/>
            <person name="Felis G.E."/>
            <person name="de Vos W.M."/>
            <person name="Barrangou R."/>
            <person name="Klaenhammer T.R."/>
            <person name="Caufield P.W."/>
            <person name="Cui Y."/>
            <person name="Zhang H."/>
            <person name="O'Toole P.W."/>
        </authorList>
    </citation>
    <scope>NUCLEOTIDE SEQUENCE [LARGE SCALE GENOMIC DNA]</scope>
    <source>
        <strain evidence="1 2">DSM 16045</strain>
    </source>
</reference>
<dbReference type="PRINTS" id="PR01950">
    <property type="entry name" value="LANCSUPER"/>
</dbReference>